<sequence length="867" mass="89847">MSPFGVKVTRITSRGRCTPLSVTPRGWRLASALTVSLATGLVALPTPSLADTTGTALVISEVYGGGGGGTGSPSFSHDFIELHNPTAEAVSLAGWSVQYKSNTGATAQVAGLSGSVPAGGHFLVQSGNAGSVPGTPGVPDPDAVVGLSLSQSGGVVFLASSTSAVTARGDVAGVTAGGLVDAVGYGTSADTFETVRTGVALTTTTSASRTAGVDTDDNAADFSEGAPDPQGSGGGVVVPPGPTARTIAEIQGTGAASPIAGQEVVTRGVVTAAYPTGGFNGFYIQTGGEDTTPGASDGIFVYDPDFSSDITVGDSVEVEGVVEEFGGMTELAASRTVEIAALPAVVPNTVLPGTDCALPGTACPTGSELDALREEFEGEAFLPSAPTTVTDAYDFGVTSSNFYGEIGLAAGSEVPLMTPTEVVDAQDAAGIAARTTYNDAHRVVLDDGSSVNYWNTRNTASGQDDPVPWLTADHTVRVGASVTFEKPVVLDYRFGWKLQPQRQVVGVPSGLMTFEQDRPAEPRQVGGDLRLATFNVLNYFTTLGTDVPGCTAYVDRDDDPVATNRCSGDNGPRGAWEQEDLERQQVKIVKAINTMDADVVSLEELENSLVVDGHDRDEAIAALVGALNADAGAERWAYVPSPDVVPSGEDVIRTGFIYDPSTVSVVGPGRILDHPAFADSREPLAQAFRRVGGGRATTFTVVANHFKSKGCSGVSDPADEDSGQGCWNPLRVAQAEALTEFAADYARARHTDAVFLTGDFNAYSQEDPVQAIEAAGYTRLESDDTSVDKSYSFAGMSGSLDHVFASPAALELVTGVDVWEINANESVFYQYSRHNYIGTDLYRPDVFASSDHNPEVVGISAPHAGTR</sequence>
<evidence type="ECO:0000259" key="2">
    <source>
        <dbReference type="PROSITE" id="PS51841"/>
    </source>
</evidence>
<reference evidence="3 4" key="1">
    <citation type="submission" date="2019-03" db="EMBL/GenBank/DDBJ databases">
        <title>Three New Species of Nocardioides, Nocardioides euryhalodurans sp. nov., Nocardioides seonyuensis sp. nov. and Nocardioides eburneoflavus sp. nov. Iolated from Soil.</title>
        <authorList>
            <person name="Roh S.G."/>
            <person name="Lee C."/>
            <person name="Kim M.-K."/>
            <person name="Kim S.B."/>
        </authorList>
    </citation>
    <scope>NUCLEOTIDE SEQUENCE [LARGE SCALE GENOMIC DNA]</scope>
    <source>
        <strain evidence="3 4">MMS17-SY207-3</strain>
    </source>
</reference>
<dbReference type="SUPFAM" id="SSF56219">
    <property type="entry name" value="DNase I-like"/>
    <property type="match status" value="1"/>
</dbReference>
<feature type="domain" description="LTD" evidence="2">
    <location>
        <begin position="46"/>
        <end position="203"/>
    </location>
</feature>
<keyword evidence="3" id="KW-0540">Nuclease</keyword>
<dbReference type="Proteomes" id="UP000294853">
    <property type="component" value="Chromosome"/>
</dbReference>
<name>A0A4P7IJ74_9ACTN</name>
<proteinExistence type="predicted"/>
<dbReference type="CDD" id="cd10283">
    <property type="entry name" value="MnuA_DNase1-like"/>
    <property type="match status" value="1"/>
</dbReference>
<keyword evidence="4" id="KW-1185">Reference proteome</keyword>
<protein>
    <submittedName>
        <fullName evidence="3">ExeM/NucH family extracellular endonuclease</fullName>
    </submittedName>
</protein>
<feature type="region of interest" description="Disordered" evidence="1">
    <location>
        <begin position="210"/>
        <end position="235"/>
    </location>
</feature>
<dbReference type="GO" id="GO:0004519">
    <property type="term" value="F:endonuclease activity"/>
    <property type="evidence" value="ECO:0007669"/>
    <property type="project" value="UniProtKB-KW"/>
</dbReference>
<dbReference type="InterPro" id="IPR047971">
    <property type="entry name" value="ExeM-like"/>
</dbReference>
<dbReference type="InterPro" id="IPR001322">
    <property type="entry name" value="Lamin_tail_dom"/>
</dbReference>
<dbReference type="AlphaFoldDB" id="A0A4P7IJ74"/>
<dbReference type="InterPro" id="IPR005135">
    <property type="entry name" value="Endo/exonuclease/phosphatase"/>
</dbReference>
<dbReference type="SUPFAM" id="SSF74853">
    <property type="entry name" value="Lamin A/C globular tail domain"/>
    <property type="match status" value="1"/>
</dbReference>
<accession>A0A4P7IJ74</accession>
<evidence type="ECO:0000313" key="4">
    <source>
        <dbReference type="Proteomes" id="UP000294853"/>
    </source>
</evidence>
<evidence type="ECO:0000256" key="1">
    <source>
        <dbReference type="SAM" id="MobiDB-lite"/>
    </source>
</evidence>
<dbReference type="CDD" id="cd04486">
    <property type="entry name" value="YhcR_OBF_like"/>
    <property type="match status" value="1"/>
</dbReference>
<dbReference type="Pfam" id="PF00932">
    <property type="entry name" value="LTD"/>
    <property type="match status" value="1"/>
</dbReference>
<keyword evidence="3" id="KW-0378">Hydrolase</keyword>
<dbReference type="Pfam" id="PF03372">
    <property type="entry name" value="Exo_endo_phos"/>
    <property type="match status" value="1"/>
</dbReference>
<dbReference type="KEGG" id="nsn:EXE58_16045"/>
<dbReference type="PROSITE" id="PS51841">
    <property type="entry name" value="LTD"/>
    <property type="match status" value="1"/>
</dbReference>
<organism evidence="3 4">
    <name type="scientific">Nocardioides seonyuensis</name>
    <dbReference type="NCBI Taxonomy" id="2518371"/>
    <lineage>
        <taxon>Bacteria</taxon>
        <taxon>Bacillati</taxon>
        <taxon>Actinomycetota</taxon>
        <taxon>Actinomycetes</taxon>
        <taxon>Propionibacteriales</taxon>
        <taxon>Nocardioidaceae</taxon>
        <taxon>Nocardioides</taxon>
    </lineage>
</organism>
<evidence type="ECO:0000313" key="3">
    <source>
        <dbReference type="EMBL" id="QBX56813.1"/>
    </source>
</evidence>
<dbReference type="InterPro" id="IPR036691">
    <property type="entry name" value="Endo/exonu/phosph_ase_sf"/>
</dbReference>
<dbReference type="PANTHER" id="PTHR42834">
    <property type="entry name" value="ENDONUCLEASE/EXONUCLEASE/PHOSPHATASE FAMILY PROTEIN (AFU_ORTHOLOGUE AFUA_3G09210)"/>
    <property type="match status" value="1"/>
</dbReference>
<keyword evidence="3" id="KW-0255">Endonuclease</keyword>
<dbReference type="InterPro" id="IPR036415">
    <property type="entry name" value="Lamin_tail_dom_sf"/>
</dbReference>
<dbReference type="EMBL" id="CP038436">
    <property type="protein sequence ID" value="QBX56813.1"/>
    <property type="molecule type" value="Genomic_DNA"/>
</dbReference>
<dbReference type="OrthoDB" id="1016457at2"/>
<gene>
    <name evidence="3" type="ORF">EXE58_16045</name>
</gene>
<dbReference type="PANTHER" id="PTHR42834:SF1">
    <property type="entry name" value="ENDONUCLEASE_EXONUCLEASE_PHOSPHATASE FAMILY PROTEIN (AFU_ORTHOLOGUE AFUA_3G09210)"/>
    <property type="match status" value="1"/>
</dbReference>
<dbReference type="NCBIfam" id="NF033681">
    <property type="entry name" value="ExeM_NucH_DNase"/>
    <property type="match status" value="1"/>
</dbReference>
<dbReference type="Gene3D" id="3.60.10.10">
    <property type="entry name" value="Endonuclease/exonuclease/phosphatase"/>
    <property type="match status" value="1"/>
</dbReference>